<feature type="binding site" evidence="12">
    <location>
        <position position="236"/>
    </location>
    <ligand>
        <name>phosphate</name>
        <dbReference type="ChEBI" id="CHEBI:43474"/>
    </ligand>
</feature>
<dbReference type="NCBIfam" id="TIGR01700">
    <property type="entry name" value="PNPH"/>
    <property type="match status" value="1"/>
</dbReference>
<dbReference type="OMA" id="CRETADW"/>
<feature type="binding site" evidence="12">
    <location>
        <begin position="100"/>
        <end position="102"/>
    </location>
    <ligand>
        <name>phosphate</name>
        <dbReference type="ChEBI" id="CHEBI:43474"/>
    </ligand>
</feature>
<evidence type="ECO:0000259" key="13">
    <source>
        <dbReference type="Pfam" id="PF01048"/>
    </source>
</evidence>
<comment type="catalytic activity">
    <reaction evidence="10">
        <text>guanosine + phosphate = alpha-D-ribose 1-phosphate + guanine</text>
        <dbReference type="Rhea" id="RHEA:13233"/>
        <dbReference type="ChEBI" id="CHEBI:16235"/>
        <dbReference type="ChEBI" id="CHEBI:16750"/>
        <dbReference type="ChEBI" id="CHEBI:43474"/>
        <dbReference type="ChEBI" id="CHEBI:57720"/>
        <dbReference type="EC" id="2.4.2.1"/>
    </reaction>
</comment>
<evidence type="ECO:0000256" key="6">
    <source>
        <dbReference type="ARBA" id="ARBA00022679"/>
    </source>
</evidence>
<evidence type="ECO:0000313" key="14">
    <source>
        <dbReference type="EMBL" id="TRY63967.1"/>
    </source>
</evidence>
<dbReference type="EC" id="2.4.2.1" evidence="3 11"/>
<comment type="pathway">
    <text evidence="1 11">Purine metabolism; purine nucleoside salvage.</text>
</comment>
<feature type="binding site" evidence="12">
    <location>
        <position position="259"/>
    </location>
    <ligand>
        <name>a purine D-ribonucleoside</name>
        <dbReference type="ChEBI" id="CHEBI:142355"/>
    </ligand>
</feature>
<comment type="catalytic activity">
    <reaction evidence="9">
        <text>2'-deoxyinosine + phosphate = 2-deoxy-alpha-D-ribose 1-phosphate + hypoxanthine</text>
        <dbReference type="Rhea" id="RHEA:27750"/>
        <dbReference type="ChEBI" id="CHEBI:17368"/>
        <dbReference type="ChEBI" id="CHEBI:28997"/>
        <dbReference type="ChEBI" id="CHEBI:43474"/>
        <dbReference type="ChEBI" id="CHEBI:57259"/>
        <dbReference type="EC" id="2.4.2.1"/>
    </reaction>
</comment>
<keyword evidence="5 11" id="KW-0328">Glycosyltransferase</keyword>
<dbReference type="SUPFAM" id="SSF53167">
    <property type="entry name" value="Purine and uridine phosphorylases"/>
    <property type="match status" value="1"/>
</dbReference>
<dbReference type="PANTHER" id="PTHR11904">
    <property type="entry name" value="METHYLTHIOADENOSINE/PURINE NUCLEOSIDE PHOSPHORYLASE"/>
    <property type="match status" value="1"/>
</dbReference>
<dbReference type="InterPro" id="IPR011268">
    <property type="entry name" value="Purine_phosphorylase"/>
</dbReference>
<organism evidence="14 15">
    <name type="scientific">Tigriopus californicus</name>
    <name type="common">Marine copepod</name>
    <dbReference type="NCBI Taxonomy" id="6832"/>
    <lineage>
        <taxon>Eukaryota</taxon>
        <taxon>Metazoa</taxon>
        <taxon>Ecdysozoa</taxon>
        <taxon>Arthropoda</taxon>
        <taxon>Crustacea</taxon>
        <taxon>Multicrustacea</taxon>
        <taxon>Hexanauplia</taxon>
        <taxon>Copepoda</taxon>
        <taxon>Harpacticoida</taxon>
        <taxon>Harpacticidae</taxon>
        <taxon>Tigriopus</taxon>
    </lineage>
</organism>
<reference evidence="14 15" key="1">
    <citation type="journal article" date="2018" name="Nat. Ecol. Evol.">
        <title>Genomic signatures of mitonuclear coevolution across populations of Tigriopus californicus.</title>
        <authorList>
            <person name="Barreto F.S."/>
            <person name="Watson E.T."/>
            <person name="Lima T.G."/>
            <person name="Willett C.S."/>
            <person name="Edmands S."/>
            <person name="Li W."/>
            <person name="Burton R.S."/>
        </authorList>
    </citation>
    <scope>NUCLEOTIDE SEQUENCE [LARGE SCALE GENOMIC DNA]</scope>
    <source>
        <strain evidence="14 15">San Diego</strain>
    </source>
</reference>
<dbReference type="PIRSF" id="PIRSF000477">
    <property type="entry name" value="PurNPase"/>
    <property type="match status" value="1"/>
</dbReference>
<evidence type="ECO:0000256" key="7">
    <source>
        <dbReference type="ARBA" id="ARBA00023918"/>
    </source>
</evidence>
<keyword evidence="6 11" id="KW-0808">Transferase</keyword>
<dbReference type="PANTHER" id="PTHR11904:SF9">
    <property type="entry name" value="PURINE NUCLEOSIDE PHOSPHORYLASE-RELATED"/>
    <property type="match status" value="1"/>
</dbReference>
<evidence type="ECO:0000256" key="12">
    <source>
        <dbReference type="PIRSR" id="PIRSR000477-2"/>
    </source>
</evidence>
<comment type="function">
    <text evidence="11">The purine nucleoside phosphorylases catalyze the phosphorolytic breakdown of the N-glycosidic bond in the beta-(deoxy)ribonucleoside molecules, with the formation of the corresponding free purine bases and pentose-1-phosphate.</text>
</comment>
<evidence type="ECO:0000256" key="5">
    <source>
        <dbReference type="ARBA" id="ARBA00022676"/>
    </source>
</evidence>
<dbReference type="STRING" id="6832.A0A553NEU2"/>
<feature type="binding site" evidence="12">
    <location>
        <position position="132"/>
    </location>
    <ligand>
        <name>phosphate</name>
        <dbReference type="ChEBI" id="CHEBI:43474"/>
    </ligand>
</feature>
<gene>
    <name evidence="14" type="ORF">TCAL_11165</name>
</gene>
<dbReference type="Pfam" id="PF01048">
    <property type="entry name" value="PNP_UDP_1"/>
    <property type="match status" value="1"/>
</dbReference>
<evidence type="ECO:0000313" key="15">
    <source>
        <dbReference type="Proteomes" id="UP000318571"/>
    </source>
</evidence>
<proteinExistence type="inferred from homology"/>
<dbReference type="AlphaFoldDB" id="A0A553NEU2"/>
<dbReference type="GO" id="GO:0005737">
    <property type="term" value="C:cytoplasm"/>
    <property type="evidence" value="ECO:0007669"/>
    <property type="project" value="TreeGrafter"/>
</dbReference>
<feature type="binding site" evidence="12">
    <location>
        <position position="217"/>
    </location>
    <ligand>
        <name>a purine D-ribonucleoside</name>
        <dbReference type="ChEBI" id="CHEBI:142355"/>
    </ligand>
</feature>
<evidence type="ECO:0000256" key="4">
    <source>
        <dbReference type="ARBA" id="ARBA00013834"/>
    </source>
</evidence>
<dbReference type="InterPro" id="IPR035994">
    <property type="entry name" value="Nucleoside_phosphorylase_sf"/>
</dbReference>
<evidence type="ECO:0000256" key="3">
    <source>
        <dbReference type="ARBA" id="ARBA00011886"/>
    </source>
</evidence>
<dbReference type="UniPathway" id="UPA00606"/>
<dbReference type="NCBIfam" id="NF006054">
    <property type="entry name" value="PRK08202.1"/>
    <property type="match status" value="1"/>
</dbReference>
<dbReference type="GO" id="GO:0009116">
    <property type="term" value="P:nucleoside metabolic process"/>
    <property type="evidence" value="ECO:0007669"/>
    <property type="project" value="InterPro"/>
</dbReference>
<sequence>MNGLERTDGDSPVNEMRNQSMHFEPVNESAQYLLQRTKYRPKVAVICGSGLATLGTLVEKPDVFPYEDIPNFPVSTAPGHKSRLLFGILNGVQVMLMQGRFHLYEGYSIYMCAMPVRVMHLVGIKSLIVSNAAGGLNSKFKVGDVMMLQDHVNLQGFVGINPLAGRTDTRFGPHFFATNHAYDRKWRAKCRQIMEDLGLGDHCREGVYSMVGGPNFETPAELRLLRMLGIDAIGMSTVHEALTAVQCGMSLFAFSLITNACITDYEVDQGASVAEVMETAHNREEDLKIIVGRLVAAMGSETQAL</sequence>
<evidence type="ECO:0000256" key="8">
    <source>
        <dbReference type="ARBA" id="ARBA00023929"/>
    </source>
</evidence>
<protein>
    <recommendedName>
        <fullName evidence="4 11">Purine nucleoside phosphorylase</fullName>
        <ecNumber evidence="3 11">2.4.2.1</ecNumber>
    </recommendedName>
    <alternativeName>
        <fullName evidence="11">Inosine-guanosine phosphorylase</fullName>
    </alternativeName>
</protein>
<dbReference type="InterPro" id="IPR011270">
    <property type="entry name" value="Pur_Nuc_Pase_Ino/Guo-sp"/>
</dbReference>
<dbReference type="EMBL" id="VCGU01000458">
    <property type="protein sequence ID" value="TRY63967.1"/>
    <property type="molecule type" value="Genomic_DNA"/>
</dbReference>
<dbReference type="FunFam" id="3.40.50.1580:FF:000004">
    <property type="entry name" value="Purine nucleoside phosphorylase"/>
    <property type="match status" value="1"/>
</dbReference>
<accession>A0A553NEU2</accession>
<comment type="catalytic activity">
    <reaction evidence="7">
        <text>inosine + phosphate = alpha-D-ribose 1-phosphate + hypoxanthine</text>
        <dbReference type="Rhea" id="RHEA:27646"/>
        <dbReference type="ChEBI" id="CHEBI:17368"/>
        <dbReference type="ChEBI" id="CHEBI:17596"/>
        <dbReference type="ChEBI" id="CHEBI:43474"/>
        <dbReference type="ChEBI" id="CHEBI:57720"/>
        <dbReference type="EC" id="2.4.2.1"/>
    </reaction>
</comment>
<keyword evidence="15" id="KW-1185">Reference proteome</keyword>
<comment type="caution">
    <text evidence="14">The sequence shown here is derived from an EMBL/GenBank/DDBJ whole genome shotgun (WGS) entry which is preliminary data.</text>
</comment>
<dbReference type="InterPro" id="IPR000845">
    <property type="entry name" value="Nucleoside_phosphorylase_d"/>
</dbReference>
<dbReference type="Proteomes" id="UP000318571">
    <property type="component" value="Chromosome 10"/>
</dbReference>
<dbReference type="NCBIfam" id="TIGR01697">
    <property type="entry name" value="PNPH-PUNA-XAPA"/>
    <property type="match status" value="1"/>
</dbReference>
<feature type="binding site" evidence="12">
    <location>
        <position position="80"/>
    </location>
    <ligand>
        <name>phosphate</name>
        <dbReference type="ChEBI" id="CHEBI:43474"/>
    </ligand>
</feature>
<feature type="domain" description="Nucleoside phosphorylase" evidence="13">
    <location>
        <begin position="42"/>
        <end position="295"/>
    </location>
</feature>
<evidence type="ECO:0000256" key="9">
    <source>
        <dbReference type="ARBA" id="ARBA00023950"/>
    </source>
</evidence>
<dbReference type="GO" id="GO:0047975">
    <property type="term" value="F:guanosine phosphorylase activity"/>
    <property type="evidence" value="ECO:0007669"/>
    <property type="project" value="RHEA"/>
</dbReference>
<evidence type="ECO:0000256" key="1">
    <source>
        <dbReference type="ARBA" id="ARBA00005058"/>
    </source>
</evidence>
<dbReference type="Gene3D" id="3.40.50.1580">
    <property type="entry name" value="Nucleoside phosphorylase domain"/>
    <property type="match status" value="1"/>
</dbReference>
<evidence type="ECO:0000256" key="11">
    <source>
        <dbReference type="PIRNR" id="PIRNR000477"/>
    </source>
</evidence>
<dbReference type="GO" id="GO:0004731">
    <property type="term" value="F:purine-nucleoside phosphorylase activity"/>
    <property type="evidence" value="ECO:0007669"/>
    <property type="project" value="UniProtKB-EC"/>
</dbReference>
<dbReference type="OrthoDB" id="10261782at2759"/>
<dbReference type="CDD" id="cd09009">
    <property type="entry name" value="PNP-EcPNPII_like"/>
    <property type="match status" value="1"/>
</dbReference>
<evidence type="ECO:0000256" key="10">
    <source>
        <dbReference type="ARBA" id="ARBA00023970"/>
    </source>
</evidence>
<comment type="catalytic activity">
    <reaction evidence="8">
        <text>2'-deoxyguanosine + phosphate = 2-deoxy-alpha-D-ribose 1-phosphate + guanine</text>
        <dbReference type="Rhea" id="RHEA:27738"/>
        <dbReference type="ChEBI" id="CHEBI:16235"/>
        <dbReference type="ChEBI" id="CHEBI:17172"/>
        <dbReference type="ChEBI" id="CHEBI:43474"/>
        <dbReference type="ChEBI" id="CHEBI:57259"/>
        <dbReference type="EC" id="2.4.2.1"/>
    </reaction>
</comment>
<name>A0A553NEU2_TIGCA</name>
<feature type="binding site" evidence="12">
    <location>
        <position position="49"/>
    </location>
    <ligand>
        <name>phosphate</name>
        <dbReference type="ChEBI" id="CHEBI:43474"/>
    </ligand>
</feature>
<evidence type="ECO:0000256" key="2">
    <source>
        <dbReference type="ARBA" id="ARBA00006751"/>
    </source>
</evidence>
<comment type="similarity">
    <text evidence="2 11">Belongs to the PNP/MTAP phosphorylase family.</text>
</comment>